<dbReference type="PROSITE" id="PS00052">
    <property type="entry name" value="RIBOSOMAL_S7"/>
    <property type="match status" value="1"/>
</dbReference>
<gene>
    <name evidence="7 11" type="primary">rpsG</name>
    <name evidence="10" type="ORF">AW06_003548</name>
    <name evidence="11" type="ORF">HWD57_14755</name>
</gene>
<dbReference type="NCBIfam" id="TIGR01029">
    <property type="entry name" value="rpsG_bact"/>
    <property type="match status" value="1"/>
</dbReference>
<dbReference type="FunFam" id="1.10.455.10:FF:000001">
    <property type="entry name" value="30S ribosomal protein S7"/>
    <property type="match status" value="1"/>
</dbReference>
<dbReference type="Pfam" id="PF00177">
    <property type="entry name" value="Ribosomal_S7"/>
    <property type="match status" value="1"/>
</dbReference>
<dbReference type="EMBL" id="JDST02000089">
    <property type="protein sequence ID" value="KFB75414.1"/>
    <property type="molecule type" value="Genomic_DNA"/>
</dbReference>
<organism evidence="10 12">
    <name type="scientific">Candidatus Accumulibacter cognatus</name>
    <dbReference type="NCBI Taxonomy" id="2954383"/>
    <lineage>
        <taxon>Bacteria</taxon>
        <taxon>Pseudomonadati</taxon>
        <taxon>Pseudomonadota</taxon>
        <taxon>Betaproteobacteria</taxon>
        <taxon>Candidatus Accumulibacter</taxon>
    </lineage>
</organism>
<dbReference type="CDD" id="cd14869">
    <property type="entry name" value="uS7_Bacteria"/>
    <property type="match status" value="1"/>
</dbReference>
<protein>
    <recommendedName>
        <fullName evidence="7">Small ribosomal subunit protein uS7</fullName>
    </recommendedName>
</protein>
<comment type="function">
    <text evidence="7">One of the primary rRNA binding proteins, it binds directly to 16S rRNA where it nucleates assembly of the head domain of the 30S subunit. Is located at the subunit interface close to the decoding center, probably blocks exit of the E-site tRNA.</text>
</comment>
<name>A0A080MDW2_9PROT</name>
<evidence type="ECO:0000256" key="7">
    <source>
        <dbReference type="HAMAP-Rule" id="MF_00480"/>
    </source>
</evidence>
<dbReference type="InterPro" id="IPR023798">
    <property type="entry name" value="Ribosomal_uS7_dom"/>
</dbReference>
<dbReference type="AlphaFoldDB" id="A0A080MDW2"/>
<evidence type="ECO:0000313" key="12">
    <source>
        <dbReference type="Proteomes" id="UP000021315"/>
    </source>
</evidence>
<proteinExistence type="inferred from homology"/>
<sequence>MPRRREVPKRDILPDPKFGNVEVSKFVNTIMKSGKKSVAERIVYGAFDQIVSKTGKDPLEVFGLALGNIKPLVEVKSRRVGGANYQVPVEVRPSRRMALAMRWLRESARKRSEKSMGQRLAAEMLEASESRGGAVKRRDEVHRMAEANKAFAHFRF</sequence>
<keyword evidence="5 7" id="KW-0689">Ribosomal protein</keyword>
<comment type="subunit">
    <text evidence="7">Part of the 30S ribosomal subunit. Contacts proteins S9 and S11.</text>
</comment>
<dbReference type="PANTHER" id="PTHR11205">
    <property type="entry name" value="RIBOSOMAL PROTEIN S7"/>
    <property type="match status" value="1"/>
</dbReference>
<keyword evidence="6 7" id="KW-0687">Ribonucleoprotein</keyword>
<dbReference type="HAMAP" id="MF_00480_B">
    <property type="entry name" value="Ribosomal_uS7_B"/>
    <property type="match status" value="1"/>
</dbReference>
<dbReference type="Gene3D" id="1.10.455.10">
    <property type="entry name" value="Ribosomal protein S7 domain"/>
    <property type="match status" value="1"/>
</dbReference>
<evidence type="ECO:0000256" key="3">
    <source>
        <dbReference type="ARBA" id="ARBA00022730"/>
    </source>
</evidence>
<dbReference type="Proteomes" id="UP000509684">
    <property type="component" value="Chromosome"/>
</dbReference>
<evidence type="ECO:0000256" key="8">
    <source>
        <dbReference type="RuleBase" id="RU003619"/>
    </source>
</evidence>
<keyword evidence="12" id="KW-1185">Reference proteome</keyword>
<accession>A0A080MDW2</accession>
<dbReference type="InterPro" id="IPR005717">
    <property type="entry name" value="Ribosomal_uS7_bac/org-type"/>
</dbReference>
<keyword evidence="4 7" id="KW-0694">RNA-binding</keyword>
<dbReference type="GO" id="GO:0015935">
    <property type="term" value="C:small ribosomal subunit"/>
    <property type="evidence" value="ECO:0007669"/>
    <property type="project" value="InterPro"/>
</dbReference>
<evidence type="ECO:0000259" key="9">
    <source>
        <dbReference type="Pfam" id="PF00177"/>
    </source>
</evidence>
<comment type="similarity">
    <text evidence="1 7 8">Belongs to the universal ribosomal protein uS7 family.</text>
</comment>
<dbReference type="GO" id="GO:0000049">
    <property type="term" value="F:tRNA binding"/>
    <property type="evidence" value="ECO:0007669"/>
    <property type="project" value="UniProtKB-UniRule"/>
</dbReference>
<dbReference type="STRING" id="1453999.AW06_003548"/>
<dbReference type="SUPFAM" id="SSF47973">
    <property type="entry name" value="Ribosomal protein S7"/>
    <property type="match status" value="1"/>
</dbReference>
<reference evidence="11" key="3">
    <citation type="submission" date="2020-06" db="EMBL/GenBank/DDBJ databases">
        <authorList>
            <person name="Arumugam K."/>
            <person name="Besarab I."/>
            <person name="Haryono M."/>
            <person name="Bagci C."/>
            <person name="Beier S."/>
            <person name="Buchfink B."/>
            <person name="Gorska A."/>
            <person name="Qiu G."/>
            <person name="Huson D.H."/>
            <person name="Williams R.B."/>
        </authorList>
    </citation>
    <scope>NUCLEOTIDE SEQUENCE</scope>
    <source>
        <strain evidence="11">SSA1</strain>
    </source>
</reference>
<evidence type="ECO:0000256" key="2">
    <source>
        <dbReference type="ARBA" id="ARBA00022555"/>
    </source>
</evidence>
<dbReference type="GO" id="GO:0003735">
    <property type="term" value="F:structural constituent of ribosome"/>
    <property type="evidence" value="ECO:0007669"/>
    <property type="project" value="InterPro"/>
</dbReference>
<reference evidence="10 12" key="1">
    <citation type="submission" date="2014-02" db="EMBL/GenBank/DDBJ databases">
        <title>Expanding our view of genomic diversity in Candidatus Accumulibacter clades.</title>
        <authorList>
            <person name="Skennerton C.T."/>
            <person name="Barr J.J."/>
            <person name="Slater F.R."/>
            <person name="Bond P.L."/>
            <person name="Tyson G.W."/>
        </authorList>
    </citation>
    <scope>NUCLEOTIDE SEQUENCE [LARGE SCALE GENOMIC DNA]</scope>
    <source>
        <strain evidence="12">SK-02</strain>
    </source>
</reference>
<dbReference type="GO" id="GO:0006412">
    <property type="term" value="P:translation"/>
    <property type="evidence" value="ECO:0007669"/>
    <property type="project" value="UniProtKB-UniRule"/>
</dbReference>
<evidence type="ECO:0000256" key="4">
    <source>
        <dbReference type="ARBA" id="ARBA00022884"/>
    </source>
</evidence>
<dbReference type="RefSeq" id="WP_034923845.1">
    <property type="nucleotide sequence ID" value="NZ_JDST02000089.1"/>
</dbReference>
<evidence type="ECO:0000256" key="1">
    <source>
        <dbReference type="ARBA" id="ARBA00007151"/>
    </source>
</evidence>
<dbReference type="GO" id="GO:0019843">
    <property type="term" value="F:rRNA binding"/>
    <property type="evidence" value="ECO:0007669"/>
    <property type="project" value="UniProtKB-UniRule"/>
</dbReference>
<evidence type="ECO:0000256" key="5">
    <source>
        <dbReference type="ARBA" id="ARBA00022980"/>
    </source>
</evidence>
<evidence type="ECO:0000313" key="11">
    <source>
        <dbReference type="EMBL" id="QLH50909.1"/>
    </source>
</evidence>
<evidence type="ECO:0000313" key="13">
    <source>
        <dbReference type="Proteomes" id="UP000509684"/>
    </source>
</evidence>
<dbReference type="PIRSF" id="PIRSF002122">
    <property type="entry name" value="RPS7p_RPS7a_RPS5e_RPS7o"/>
    <property type="match status" value="1"/>
</dbReference>
<dbReference type="InterPro" id="IPR020606">
    <property type="entry name" value="Ribosomal_uS7_CS"/>
</dbReference>
<dbReference type="Proteomes" id="UP000021315">
    <property type="component" value="Unassembled WGS sequence"/>
</dbReference>
<keyword evidence="3 7" id="KW-0699">rRNA-binding</keyword>
<dbReference type="InterPro" id="IPR036823">
    <property type="entry name" value="Ribosomal_uS7_dom_sf"/>
</dbReference>
<dbReference type="KEGG" id="acog:HWD57_14755"/>
<reference evidence="11 13" key="2">
    <citation type="journal article" date="2019" name="Microbiome">
        <title>Annotated bacterial chromosomes from frame-shift-corrected long-read metagenomic data.</title>
        <authorList>
            <person name="Arumugam K."/>
            <person name="Bagci C."/>
            <person name="Bessarab I."/>
            <person name="Beier S."/>
            <person name="Buchfink B."/>
            <person name="Gorska A."/>
            <person name="Qiu G."/>
            <person name="Huson D.H."/>
            <person name="Williams R.B.H."/>
        </authorList>
    </citation>
    <scope>NUCLEOTIDE SEQUENCE [LARGE SCALE GENOMIC DNA]</scope>
    <source>
        <strain evidence="11">SSA1</strain>
    </source>
</reference>
<evidence type="ECO:0000256" key="6">
    <source>
        <dbReference type="ARBA" id="ARBA00023274"/>
    </source>
</evidence>
<dbReference type="EMBL" id="CP058708">
    <property type="protein sequence ID" value="QLH50909.1"/>
    <property type="molecule type" value="Genomic_DNA"/>
</dbReference>
<feature type="domain" description="Small ribosomal subunit protein uS7" evidence="9">
    <location>
        <begin position="2"/>
        <end position="149"/>
    </location>
</feature>
<accession>A0A7D5NEM6</accession>
<keyword evidence="2 7" id="KW-0820">tRNA-binding</keyword>
<evidence type="ECO:0000313" key="10">
    <source>
        <dbReference type="EMBL" id="KFB75414.1"/>
    </source>
</evidence>
<dbReference type="InterPro" id="IPR000235">
    <property type="entry name" value="Ribosomal_uS7"/>
</dbReference>